<proteinExistence type="predicted"/>
<gene>
    <name evidence="1" type="ordered locus">FRAAL1719</name>
</gene>
<dbReference type="HOGENOM" id="CLU_3356323_0_0_11"/>
<dbReference type="KEGG" id="fal:FRAAL1719"/>
<dbReference type="AlphaFoldDB" id="Q0RQ06"/>
<sequence length="36" mass="4243">MFQRTSLRSTTRVRPERRGHLSGLFPYRFGDSMEGI</sequence>
<organism evidence="1 2">
    <name type="scientific">Frankia alni (strain DSM 45986 / CECT 9034 / ACN14a)</name>
    <dbReference type="NCBI Taxonomy" id="326424"/>
    <lineage>
        <taxon>Bacteria</taxon>
        <taxon>Bacillati</taxon>
        <taxon>Actinomycetota</taxon>
        <taxon>Actinomycetes</taxon>
        <taxon>Frankiales</taxon>
        <taxon>Frankiaceae</taxon>
        <taxon>Frankia</taxon>
    </lineage>
</organism>
<dbReference type="Proteomes" id="UP000000657">
    <property type="component" value="Chromosome"/>
</dbReference>
<dbReference type="EMBL" id="CT573213">
    <property type="protein sequence ID" value="CAJ60372.2"/>
    <property type="molecule type" value="Genomic_DNA"/>
</dbReference>
<keyword evidence="2" id="KW-1185">Reference proteome</keyword>
<accession>Q0RQ06</accession>
<dbReference type="STRING" id="326424.FRAAL1719"/>
<name>Q0RQ06_FRAAA</name>
<reference evidence="1 2" key="1">
    <citation type="journal article" date="2007" name="Genome Res.">
        <title>Genome characteristics of facultatively symbiotic Frankia sp. strains reflect host range and host plant biogeography.</title>
        <authorList>
            <person name="Normand P."/>
            <person name="Lapierre P."/>
            <person name="Tisa L.S."/>
            <person name="Gogarten J.P."/>
            <person name="Alloisio N."/>
            <person name="Bagnarol E."/>
            <person name="Bassi C.A."/>
            <person name="Berry A.M."/>
            <person name="Bickhart D.M."/>
            <person name="Choisne N."/>
            <person name="Couloux A."/>
            <person name="Cournoyer B."/>
            <person name="Cruveiller S."/>
            <person name="Daubin V."/>
            <person name="Demange N."/>
            <person name="Francino M.P."/>
            <person name="Goltsman E."/>
            <person name="Huang Y."/>
            <person name="Kopp O.R."/>
            <person name="Labarre L."/>
            <person name="Lapidus A."/>
            <person name="Lavire C."/>
            <person name="Marechal J."/>
            <person name="Martinez M."/>
            <person name="Mastronunzio J.E."/>
            <person name="Mullin B.C."/>
            <person name="Niemann J."/>
            <person name="Pujic P."/>
            <person name="Rawnsley T."/>
            <person name="Rouy Z."/>
            <person name="Schenowitz C."/>
            <person name="Sellstedt A."/>
            <person name="Tavares F."/>
            <person name="Tomkins J.P."/>
            <person name="Vallenet D."/>
            <person name="Valverde C."/>
            <person name="Wall L.G."/>
            <person name="Wang Y."/>
            <person name="Medigue C."/>
            <person name="Benson D.R."/>
        </authorList>
    </citation>
    <scope>NUCLEOTIDE SEQUENCE [LARGE SCALE GENOMIC DNA]</scope>
    <source>
        <strain evidence="2">DSM 45986 / CECT 9034 / ACN14a</strain>
    </source>
</reference>
<protein>
    <submittedName>
        <fullName evidence="1">Uncharacterized protein</fullName>
    </submittedName>
</protein>
<evidence type="ECO:0000313" key="1">
    <source>
        <dbReference type="EMBL" id="CAJ60372.2"/>
    </source>
</evidence>
<evidence type="ECO:0000313" key="2">
    <source>
        <dbReference type="Proteomes" id="UP000000657"/>
    </source>
</evidence>